<evidence type="ECO:0000256" key="1">
    <source>
        <dbReference type="SAM" id="Phobius"/>
    </source>
</evidence>
<evidence type="ECO:0000313" key="2">
    <source>
        <dbReference type="EMBL" id="GGP49574.1"/>
    </source>
</evidence>
<dbReference type="Pfam" id="PF20401">
    <property type="entry name" value="Rhomboid_2"/>
    <property type="match status" value="1"/>
</dbReference>
<dbReference type="EMBL" id="BMRG01000003">
    <property type="protein sequence ID" value="GGP49574.1"/>
    <property type="molecule type" value="Genomic_DNA"/>
</dbReference>
<feature type="transmembrane region" description="Helical" evidence="1">
    <location>
        <begin position="126"/>
        <end position="146"/>
    </location>
</feature>
<dbReference type="RefSeq" id="WP_189223104.1">
    <property type="nucleotide sequence ID" value="NZ_BMRG01000003.1"/>
</dbReference>
<feature type="transmembrane region" description="Helical" evidence="1">
    <location>
        <begin position="153"/>
        <end position="171"/>
    </location>
</feature>
<name>A0A918AKA0_9PSEU</name>
<accession>A0A918AKA0</accession>
<dbReference type="InterPro" id="IPR046862">
    <property type="entry name" value="Rhomboid_2"/>
</dbReference>
<comment type="caution">
    <text evidence="2">The sequence shown here is derived from an EMBL/GenBank/DDBJ whole genome shotgun (WGS) entry which is preliminary data.</text>
</comment>
<feature type="transmembrane region" description="Helical" evidence="1">
    <location>
        <begin position="177"/>
        <end position="195"/>
    </location>
</feature>
<dbReference type="Proteomes" id="UP000639606">
    <property type="component" value="Unassembled WGS sequence"/>
</dbReference>
<keyword evidence="1" id="KW-1133">Transmembrane helix</keyword>
<reference evidence="2" key="1">
    <citation type="journal article" date="2014" name="Int. J. Syst. Evol. Microbiol.">
        <title>Complete genome sequence of Corynebacterium casei LMG S-19264T (=DSM 44701T), isolated from a smear-ripened cheese.</title>
        <authorList>
            <consortium name="US DOE Joint Genome Institute (JGI-PGF)"/>
            <person name="Walter F."/>
            <person name="Albersmeier A."/>
            <person name="Kalinowski J."/>
            <person name="Ruckert C."/>
        </authorList>
    </citation>
    <scope>NUCLEOTIDE SEQUENCE</scope>
    <source>
        <strain evidence="2">JCM 3313</strain>
    </source>
</reference>
<evidence type="ECO:0000313" key="3">
    <source>
        <dbReference type="Proteomes" id="UP000639606"/>
    </source>
</evidence>
<feature type="transmembrane region" description="Helical" evidence="1">
    <location>
        <begin position="55"/>
        <end position="83"/>
    </location>
</feature>
<proteinExistence type="predicted"/>
<feature type="transmembrane region" description="Helical" evidence="1">
    <location>
        <begin position="95"/>
        <end position="120"/>
    </location>
</feature>
<dbReference type="AlphaFoldDB" id="A0A918AKA0"/>
<sequence length="205" mass="20961">MREPFQRYPVTASYLAAVTGAALLMRFVFADGMSAQVRESLSANPRNLAHHPVNALLGSAFVLDAADGAVFTAVSLACLALCLGTFERAVGPWRAAAVALTGHVTATLVATAVIGTGAYLVDLRDAAHLGVAYAAFTSAGAVAVLLPTALRAPWLALVLVYALLAGDWHGAVPEFTAIGQVTAALTGAACGAFALHRAYLATGRA</sequence>
<feature type="transmembrane region" description="Helical" evidence="1">
    <location>
        <begin position="12"/>
        <end position="35"/>
    </location>
</feature>
<organism evidence="2 3">
    <name type="scientific">Saccharothrix coeruleofusca</name>
    <dbReference type="NCBI Taxonomy" id="33919"/>
    <lineage>
        <taxon>Bacteria</taxon>
        <taxon>Bacillati</taxon>
        <taxon>Actinomycetota</taxon>
        <taxon>Actinomycetes</taxon>
        <taxon>Pseudonocardiales</taxon>
        <taxon>Pseudonocardiaceae</taxon>
        <taxon>Saccharothrix</taxon>
    </lineage>
</organism>
<keyword evidence="3" id="KW-1185">Reference proteome</keyword>
<keyword evidence="1" id="KW-0812">Transmembrane</keyword>
<gene>
    <name evidence="2" type="ORF">GCM10010185_22180</name>
</gene>
<keyword evidence="1" id="KW-0472">Membrane</keyword>
<reference evidence="2" key="2">
    <citation type="submission" date="2020-09" db="EMBL/GenBank/DDBJ databases">
        <authorList>
            <person name="Sun Q."/>
            <person name="Ohkuma M."/>
        </authorList>
    </citation>
    <scope>NUCLEOTIDE SEQUENCE</scope>
    <source>
        <strain evidence="2">JCM 3313</strain>
    </source>
</reference>
<protein>
    <submittedName>
        <fullName evidence="2">Uncharacterized protein</fullName>
    </submittedName>
</protein>